<proteinExistence type="predicted"/>
<dbReference type="GO" id="GO:0005524">
    <property type="term" value="F:ATP binding"/>
    <property type="evidence" value="ECO:0007669"/>
    <property type="project" value="InterPro"/>
</dbReference>
<dbReference type="KEGG" id="nli:G3M70_07385"/>
<evidence type="ECO:0000313" key="3">
    <source>
        <dbReference type="EMBL" id="QPJ61718.1"/>
    </source>
</evidence>
<evidence type="ECO:0000259" key="2">
    <source>
        <dbReference type="Pfam" id="PF13304"/>
    </source>
</evidence>
<dbReference type="InterPro" id="IPR003959">
    <property type="entry name" value="ATPase_AAA_core"/>
</dbReference>
<protein>
    <submittedName>
        <fullName evidence="3">DUF3696 domain-containing protein</fullName>
    </submittedName>
</protein>
<reference evidence="3 4" key="1">
    <citation type="submission" date="2020-02" db="EMBL/GenBank/DDBJ databases">
        <title>Genomic and physiological characterization of two novel Nitrospinaceae genera.</title>
        <authorList>
            <person name="Mueller A.J."/>
            <person name="Jung M.-Y."/>
            <person name="Strachan C.R."/>
            <person name="Herbold C.W."/>
            <person name="Kirkegaard R.H."/>
            <person name="Daims H."/>
        </authorList>
    </citation>
    <scope>NUCLEOTIDE SEQUENCE [LARGE SCALE GENOMIC DNA]</scope>
    <source>
        <strain evidence="3">EB</strain>
    </source>
</reference>
<dbReference type="InterPro" id="IPR027417">
    <property type="entry name" value="P-loop_NTPase"/>
</dbReference>
<feature type="domain" description="ATPase AAA-type core" evidence="2">
    <location>
        <begin position="23"/>
        <end position="315"/>
    </location>
</feature>
<dbReference type="SUPFAM" id="SSF52540">
    <property type="entry name" value="P-loop containing nucleoside triphosphate hydrolases"/>
    <property type="match status" value="1"/>
</dbReference>
<dbReference type="Pfam" id="PF12476">
    <property type="entry name" value="DUF3696"/>
    <property type="match status" value="1"/>
</dbReference>
<dbReference type="EMBL" id="CP048685">
    <property type="protein sequence ID" value="QPJ61718.1"/>
    <property type="molecule type" value="Genomic_DNA"/>
</dbReference>
<name>A0A7T0BVM1_9BACT</name>
<accession>A0A7T0BVM1</accession>
<dbReference type="InterPro" id="IPR014592">
    <property type="entry name" value="P-loop_UCP034888"/>
</dbReference>
<organism evidence="3 4">
    <name type="scientific">Candidatus Nitronauta litoralis</name>
    <dbReference type="NCBI Taxonomy" id="2705533"/>
    <lineage>
        <taxon>Bacteria</taxon>
        <taxon>Pseudomonadati</taxon>
        <taxon>Nitrospinota/Tectimicrobiota group</taxon>
        <taxon>Nitrospinota</taxon>
        <taxon>Nitrospinia</taxon>
        <taxon>Nitrospinales</taxon>
        <taxon>Nitrospinaceae</taxon>
        <taxon>Candidatus Nitronauta</taxon>
    </lineage>
</organism>
<dbReference type="Pfam" id="PF13304">
    <property type="entry name" value="AAA_21"/>
    <property type="match status" value="1"/>
</dbReference>
<feature type="domain" description="DUF3696" evidence="1">
    <location>
        <begin position="327"/>
        <end position="375"/>
    </location>
</feature>
<dbReference type="PIRSF" id="PIRSF034888">
    <property type="entry name" value="P-loop_UCP034888"/>
    <property type="match status" value="1"/>
</dbReference>
<dbReference type="GO" id="GO:0016887">
    <property type="term" value="F:ATP hydrolysis activity"/>
    <property type="evidence" value="ECO:0007669"/>
    <property type="project" value="InterPro"/>
</dbReference>
<evidence type="ECO:0000259" key="1">
    <source>
        <dbReference type="Pfam" id="PF12476"/>
    </source>
</evidence>
<dbReference type="InterPro" id="IPR022532">
    <property type="entry name" value="DUF3696"/>
</dbReference>
<sequence>MLNQLTLKTFKCFELLKLPLRPLTILSGSNACGKSSVLQGLVLLYQTMREHEWSKYLLLNGDSIQLGTVSDVVDEVHSRRSFEIGLVDGDSRCYRWVFFGERSEMSMKIENLTINDKTYTQPEKLRYLLPEDQNSTTSIFANRLRRLTYITAERMGPREIYPLEDKQITSVVGSIGEHTVSLLHRNRDENVLEKLVLPTAPPTLLRQVEERMRILFPGFALKVEQVQQANAVILSIRTSDDTEFHRPIHSGFGITQILPIVVAALSSKKESLILIENPEVHLHPAGQALMGQFLADVASAGVQVIVESHSDHVLNGVRRSVKSGSLSSENVAIHFFKKRSPDANDSQVISPTLDKTGNIDVWPEGFFDQFDKDMNHFAGWED</sequence>
<dbReference type="Gene3D" id="3.40.50.300">
    <property type="entry name" value="P-loop containing nucleotide triphosphate hydrolases"/>
    <property type="match status" value="2"/>
</dbReference>
<dbReference type="InterPro" id="IPR051396">
    <property type="entry name" value="Bact_Antivir_Def_Nuclease"/>
</dbReference>
<gene>
    <name evidence="3" type="ORF">G3M70_07385</name>
</gene>
<evidence type="ECO:0000313" key="4">
    <source>
        <dbReference type="Proteomes" id="UP000594688"/>
    </source>
</evidence>
<dbReference type="PANTHER" id="PTHR43581">
    <property type="entry name" value="ATP/GTP PHOSPHATASE"/>
    <property type="match status" value="1"/>
</dbReference>
<dbReference type="AlphaFoldDB" id="A0A7T0BVM1"/>
<dbReference type="PANTHER" id="PTHR43581:SF2">
    <property type="entry name" value="EXCINUCLEASE ATPASE SUBUNIT"/>
    <property type="match status" value="1"/>
</dbReference>
<dbReference type="Proteomes" id="UP000594688">
    <property type="component" value="Chromosome"/>
</dbReference>